<dbReference type="GO" id="GO:0005886">
    <property type="term" value="C:plasma membrane"/>
    <property type="evidence" value="ECO:0007669"/>
    <property type="project" value="UniProtKB-SubCell"/>
</dbReference>
<sequence length="297" mass="35780">MKYLLFIVIYSVLWCISILPFRLLYLLSDAVYFLVYKVVRYRVKTVRNNLELTFPNLSASERKSIEKKFYHHLCDLFLEMVKTITISQKELDQRFVFKNVELLKNYEQKEKSIILMLPHYGNWEWVIGLGKFLDFKGFGVYKKLKNKYFDKLFRDIRSRFNAELISTQETTGVIRENQNKGLYGVYLFLSDQTPLLRPNLHWESFMGIEVPVHMGAEALARKLDMNILYLQIDKVKRGHYKVTFSEITNDIKNEPKYRPTRVFLDKVEEQIKAVPEYYFWTHKRWKHKDHKDQFKTK</sequence>
<dbReference type="Pfam" id="PF03279">
    <property type="entry name" value="Lip_A_acyltrans"/>
    <property type="match status" value="1"/>
</dbReference>
<keyword evidence="4 8" id="KW-0808">Transferase</keyword>
<dbReference type="CDD" id="cd07984">
    <property type="entry name" value="LPLAT_LABLAT-like"/>
    <property type="match status" value="1"/>
</dbReference>
<dbReference type="OrthoDB" id="9801955at2"/>
<dbReference type="PIRSF" id="PIRSF026649">
    <property type="entry name" value="MsbB"/>
    <property type="match status" value="1"/>
</dbReference>
<evidence type="ECO:0000256" key="1">
    <source>
        <dbReference type="ARBA" id="ARBA00004533"/>
    </source>
</evidence>
<evidence type="ECO:0000256" key="6">
    <source>
        <dbReference type="ARBA" id="ARBA00023315"/>
    </source>
</evidence>
<dbReference type="STRING" id="1159016.SAMN02927937_00986"/>
<evidence type="ECO:0000313" key="9">
    <source>
        <dbReference type="Proteomes" id="UP000199634"/>
    </source>
</evidence>
<proteinExistence type="predicted"/>
<keyword evidence="3" id="KW-0997">Cell inner membrane</keyword>
<keyword evidence="5 7" id="KW-0472">Membrane</keyword>
<dbReference type="GO" id="GO:0016746">
    <property type="term" value="F:acyltransferase activity"/>
    <property type="evidence" value="ECO:0007669"/>
    <property type="project" value="UniProtKB-KW"/>
</dbReference>
<evidence type="ECO:0000256" key="7">
    <source>
        <dbReference type="SAM" id="Phobius"/>
    </source>
</evidence>
<dbReference type="PANTHER" id="PTHR30606">
    <property type="entry name" value="LIPID A BIOSYNTHESIS LAUROYL ACYLTRANSFERASE"/>
    <property type="match status" value="1"/>
</dbReference>
<dbReference type="RefSeq" id="WP_091096951.1">
    <property type="nucleotide sequence ID" value="NZ_FNXE01000009.1"/>
</dbReference>
<dbReference type="PANTHER" id="PTHR30606:SF10">
    <property type="entry name" value="PHOSPHATIDYLINOSITOL MANNOSIDE ACYLTRANSFERASE"/>
    <property type="match status" value="1"/>
</dbReference>
<gene>
    <name evidence="8" type="ORF">SAMN02927937_00986</name>
</gene>
<keyword evidence="2" id="KW-1003">Cell membrane</keyword>
<keyword evidence="9" id="KW-1185">Reference proteome</keyword>
<protein>
    <submittedName>
        <fullName evidence="8">KDO2-lipid IV(A) lauroyltransferase</fullName>
    </submittedName>
</protein>
<name>A0A1H6K6F9_9FLAO</name>
<dbReference type="InterPro" id="IPR004960">
    <property type="entry name" value="LipA_acyltrans"/>
</dbReference>
<dbReference type="Proteomes" id="UP000199634">
    <property type="component" value="Unassembled WGS sequence"/>
</dbReference>
<comment type="subcellular location">
    <subcellularLocation>
        <location evidence="1">Cell inner membrane</location>
    </subcellularLocation>
</comment>
<evidence type="ECO:0000256" key="3">
    <source>
        <dbReference type="ARBA" id="ARBA00022519"/>
    </source>
</evidence>
<organism evidence="8 9">
    <name type="scientific">Paenimyroides marinum</name>
    <dbReference type="NCBI Taxonomy" id="1159016"/>
    <lineage>
        <taxon>Bacteria</taxon>
        <taxon>Pseudomonadati</taxon>
        <taxon>Bacteroidota</taxon>
        <taxon>Flavobacteriia</taxon>
        <taxon>Flavobacteriales</taxon>
        <taxon>Flavobacteriaceae</taxon>
        <taxon>Paenimyroides</taxon>
    </lineage>
</organism>
<evidence type="ECO:0000256" key="4">
    <source>
        <dbReference type="ARBA" id="ARBA00022679"/>
    </source>
</evidence>
<keyword evidence="7" id="KW-0812">Transmembrane</keyword>
<dbReference type="EMBL" id="FNXE01000009">
    <property type="protein sequence ID" value="SEH70662.1"/>
    <property type="molecule type" value="Genomic_DNA"/>
</dbReference>
<dbReference type="GO" id="GO:0009247">
    <property type="term" value="P:glycolipid biosynthetic process"/>
    <property type="evidence" value="ECO:0007669"/>
    <property type="project" value="UniProtKB-ARBA"/>
</dbReference>
<accession>A0A1H6K6F9</accession>
<evidence type="ECO:0000313" key="8">
    <source>
        <dbReference type="EMBL" id="SEH70662.1"/>
    </source>
</evidence>
<evidence type="ECO:0000256" key="5">
    <source>
        <dbReference type="ARBA" id="ARBA00023136"/>
    </source>
</evidence>
<keyword evidence="6" id="KW-0012">Acyltransferase</keyword>
<evidence type="ECO:0000256" key="2">
    <source>
        <dbReference type="ARBA" id="ARBA00022475"/>
    </source>
</evidence>
<keyword evidence="7" id="KW-1133">Transmembrane helix</keyword>
<reference evidence="9" key="1">
    <citation type="submission" date="2016-10" db="EMBL/GenBank/DDBJ databases">
        <authorList>
            <person name="Varghese N."/>
            <person name="Submissions S."/>
        </authorList>
    </citation>
    <scope>NUCLEOTIDE SEQUENCE [LARGE SCALE GENOMIC DNA]</scope>
    <source>
        <strain evidence="9">CGMCC 1.10825</strain>
    </source>
</reference>
<feature type="transmembrane region" description="Helical" evidence="7">
    <location>
        <begin position="6"/>
        <end position="35"/>
    </location>
</feature>
<dbReference type="AlphaFoldDB" id="A0A1H6K6F9"/>